<evidence type="ECO:0000313" key="13">
    <source>
        <dbReference type="EMBL" id="MFG6464706.1"/>
    </source>
</evidence>
<name>A0ABW7GRW3_9BURK</name>
<evidence type="ECO:0000256" key="12">
    <source>
        <dbReference type="RuleBase" id="RU363101"/>
    </source>
</evidence>
<evidence type="ECO:0000313" key="14">
    <source>
        <dbReference type="Proteomes" id="UP001606302"/>
    </source>
</evidence>
<keyword evidence="7 12" id="KW-0997">Cell inner membrane</keyword>
<comment type="caution">
    <text evidence="13">The sequence shown here is derived from an EMBL/GenBank/DDBJ whole genome shotgun (WGS) entry which is preliminary data.</text>
</comment>
<dbReference type="Pfam" id="PF04995">
    <property type="entry name" value="CcmD"/>
    <property type="match status" value="1"/>
</dbReference>
<evidence type="ECO:0000256" key="3">
    <source>
        <dbReference type="ARBA" id="ARBA00008741"/>
    </source>
</evidence>
<keyword evidence="8 12" id="KW-0812">Transmembrane</keyword>
<evidence type="ECO:0000256" key="9">
    <source>
        <dbReference type="ARBA" id="ARBA00022748"/>
    </source>
</evidence>
<evidence type="ECO:0000256" key="7">
    <source>
        <dbReference type="ARBA" id="ARBA00022519"/>
    </source>
</evidence>
<evidence type="ECO:0000256" key="10">
    <source>
        <dbReference type="ARBA" id="ARBA00022989"/>
    </source>
</evidence>
<evidence type="ECO:0000256" key="1">
    <source>
        <dbReference type="ARBA" id="ARBA00002442"/>
    </source>
</evidence>
<dbReference type="RefSeq" id="WP_394514197.1">
    <property type="nucleotide sequence ID" value="NZ_JBIGHX010000011.1"/>
</dbReference>
<dbReference type="InterPro" id="IPR007078">
    <property type="entry name" value="Haem_export_protD_CcmD"/>
</dbReference>
<evidence type="ECO:0000256" key="8">
    <source>
        <dbReference type="ARBA" id="ARBA00022692"/>
    </source>
</evidence>
<keyword evidence="10 12" id="KW-1133">Transmembrane helix</keyword>
<evidence type="ECO:0000256" key="4">
    <source>
        <dbReference type="ARBA" id="ARBA00016461"/>
    </source>
</evidence>
<proteinExistence type="inferred from homology"/>
<dbReference type="EMBL" id="JBIGHX010000011">
    <property type="protein sequence ID" value="MFG6464706.1"/>
    <property type="molecule type" value="Genomic_DNA"/>
</dbReference>
<comment type="function">
    <text evidence="1 12">Required for the export of heme to the periplasm for the biogenesis of c-type cytochromes.</text>
</comment>
<evidence type="ECO:0000256" key="6">
    <source>
        <dbReference type="ARBA" id="ARBA00022475"/>
    </source>
</evidence>
<organism evidence="13 14">
    <name type="scientific">Pelomonas lactea</name>
    <dbReference type="NCBI Taxonomy" id="3299030"/>
    <lineage>
        <taxon>Bacteria</taxon>
        <taxon>Pseudomonadati</taxon>
        <taxon>Pseudomonadota</taxon>
        <taxon>Betaproteobacteria</taxon>
        <taxon>Burkholderiales</taxon>
        <taxon>Sphaerotilaceae</taxon>
        <taxon>Roseateles</taxon>
    </lineage>
</organism>
<evidence type="ECO:0000256" key="11">
    <source>
        <dbReference type="ARBA" id="ARBA00023136"/>
    </source>
</evidence>
<comment type="similarity">
    <text evidence="3 12">Belongs to the CcmD/CycX/HelD family.</text>
</comment>
<accession>A0ABW7GRW3</accession>
<evidence type="ECO:0000256" key="2">
    <source>
        <dbReference type="ARBA" id="ARBA00004377"/>
    </source>
</evidence>
<reference evidence="13 14" key="1">
    <citation type="submission" date="2024-08" db="EMBL/GenBank/DDBJ databases">
        <authorList>
            <person name="Lu H."/>
        </authorList>
    </citation>
    <scope>NUCLEOTIDE SEQUENCE [LARGE SCALE GENOMIC DNA]</scope>
    <source>
        <strain evidence="13 14">DXS20W</strain>
    </source>
</reference>
<evidence type="ECO:0000256" key="5">
    <source>
        <dbReference type="ARBA" id="ARBA00022448"/>
    </source>
</evidence>
<protein>
    <recommendedName>
        <fullName evidence="4 12">Heme exporter protein D</fullName>
    </recommendedName>
</protein>
<keyword evidence="11 12" id="KW-0472">Membrane</keyword>
<dbReference type="NCBIfam" id="TIGR03141">
    <property type="entry name" value="cytochro_ccmD"/>
    <property type="match status" value="1"/>
</dbReference>
<comment type="subcellular location">
    <subcellularLocation>
        <location evidence="2 12">Cell inner membrane</location>
        <topology evidence="2 12">Single-pass membrane protein</topology>
    </subcellularLocation>
</comment>
<gene>
    <name evidence="13" type="primary">ccmD</name>
    <name evidence="13" type="ORF">ACG04Q_24250</name>
</gene>
<feature type="transmembrane region" description="Helical" evidence="12">
    <location>
        <begin position="6"/>
        <end position="29"/>
    </location>
</feature>
<keyword evidence="9 12" id="KW-0201">Cytochrome c-type biogenesis</keyword>
<keyword evidence="6 12" id="KW-1003">Cell membrane</keyword>
<keyword evidence="5 12" id="KW-0813">Transport</keyword>
<dbReference type="Proteomes" id="UP001606302">
    <property type="component" value="Unassembled WGS sequence"/>
</dbReference>
<sequence>MNAADHGFYLTLAFGVSGLLLAAELMLLWRRCRRARDLQRGDAP</sequence>
<keyword evidence="14" id="KW-1185">Reference proteome</keyword>